<keyword evidence="2" id="KW-1185">Reference proteome</keyword>
<sequence>MDVDRHDRDDNEKSQTVTELQGTRAGSFLYFTGGVTIIYDRWKRDSG</sequence>
<evidence type="ECO:0000313" key="2">
    <source>
        <dbReference type="Proteomes" id="UP001232445"/>
    </source>
</evidence>
<dbReference type="EMBL" id="JAUSUQ010000001">
    <property type="protein sequence ID" value="MDQ0337801.1"/>
    <property type="molecule type" value="Genomic_DNA"/>
</dbReference>
<organism evidence="1 2">
    <name type="scientific">Caldalkalibacillus uzonensis</name>
    <dbReference type="NCBI Taxonomy" id="353224"/>
    <lineage>
        <taxon>Bacteria</taxon>
        <taxon>Bacillati</taxon>
        <taxon>Bacillota</taxon>
        <taxon>Bacilli</taxon>
        <taxon>Bacillales</taxon>
        <taxon>Bacillaceae</taxon>
        <taxon>Caldalkalibacillus</taxon>
    </lineage>
</organism>
<dbReference type="Proteomes" id="UP001232445">
    <property type="component" value="Unassembled WGS sequence"/>
</dbReference>
<reference evidence="1 2" key="1">
    <citation type="submission" date="2023-07" db="EMBL/GenBank/DDBJ databases">
        <title>Genomic Encyclopedia of Type Strains, Phase IV (KMG-IV): sequencing the most valuable type-strain genomes for metagenomic binning, comparative biology and taxonomic classification.</title>
        <authorList>
            <person name="Goeker M."/>
        </authorList>
    </citation>
    <scope>NUCLEOTIDE SEQUENCE [LARGE SCALE GENOMIC DNA]</scope>
    <source>
        <strain evidence="1 2">DSM 17740</strain>
    </source>
</reference>
<name>A0ABU0CPI2_9BACI</name>
<comment type="caution">
    <text evidence="1">The sequence shown here is derived from an EMBL/GenBank/DDBJ whole genome shotgun (WGS) entry which is preliminary data.</text>
</comment>
<gene>
    <name evidence="1" type="ORF">J2S00_000571</name>
</gene>
<accession>A0ABU0CPI2</accession>
<evidence type="ECO:0000313" key="1">
    <source>
        <dbReference type="EMBL" id="MDQ0337801.1"/>
    </source>
</evidence>
<proteinExistence type="predicted"/>
<protein>
    <submittedName>
        <fullName evidence="1">Uncharacterized protein</fullName>
    </submittedName>
</protein>